<name>A0ABP7YXY1_9ACTN</name>
<organism evidence="1 2">
    <name type="scientific">Streptomyces tunisiensis</name>
    <dbReference type="NCBI Taxonomy" id="948699"/>
    <lineage>
        <taxon>Bacteria</taxon>
        <taxon>Bacillati</taxon>
        <taxon>Actinomycetota</taxon>
        <taxon>Actinomycetes</taxon>
        <taxon>Kitasatosporales</taxon>
        <taxon>Streptomycetaceae</taxon>
        <taxon>Streptomyces</taxon>
    </lineage>
</organism>
<proteinExistence type="predicted"/>
<dbReference type="RefSeq" id="WP_346157315.1">
    <property type="nucleotide sequence ID" value="NZ_BAABBU010000019.1"/>
</dbReference>
<evidence type="ECO:0000313" key="2">
    <source>
        <dbReference type="Proteomes" id="UP001501845"/>
    </source>
</evidence>
<keyword evidence="2" id="KW-1185">Reference proteome</keyword>
<accession>A0ABP7YXY1</accession>
<sequence>MLEALPAAMSLSTEVGMPASAPFAHHAAAPMAAVAIGKAKPLLRLMAFSVSASASGLIFRSMNLRFSAVSSGARVAEGAATARAVARLSSAAVALGAAVASRAALVTAA</sequence>
<reference evidence="2" key="1">
    <citation type="journal article" date="2019" name="Int. J. Syst. Evol. Microbiol.">
        <title>The Global Catalogue of Microorganisms (GCM) 10K type strain sequencing project: providing services to taxonomists for standard genome sequencing and annotation.</title>
        <authorList>
            <consortium name="The Broad Institute Genomics Platform"/>
            <consortium name="The Broad Institute Genome Sequencing Center for Infectious Disease"/>
            <person name="Wu L."/>
            <person name="Ma J."/>
        </authorList>
    </citation>
    <scope>NUCLEOTIDE SEQUENCE [LARGE SCALE GENOMIC DNA]</scope>
    <source>
        <strain evidence="2">JCM 17589</strain>
    </source>
</reference>
<gene>
    <name evidence="1" type="ORF">GCM10022285_44770</name>
</gene>
<dbReference type="EMBL" id="BAABBU010000019">
    <property type="protein sequence ID" value="GAA4142742.1"/>
    <property type="molecule type" value="Genomic_DNA"/>
</dbReference>
<protein>
    <submittedName>
        <fullName evidence="1">Uncharacterized protein</fullName>
    </submittedName>
</protein>
<comment type="caution">
    <text evidence="1">The sequence shown here is derived from an EMBL/GenBank/DDBJ whole genome shotgun (WGS) entry which is preliminary data.</text>
</comment>
<dbReference type="Proteomes" id="UP001501845">
    <property type="component" value="Unassembled WGS sequence"/>
</dbReference>
<evidence type="ECO:0000313" key="1">
    <source>
        <dbReference type="EMBL" id="GAA4142742.1"/>
    </source>
</evidence>